<keyword evidence="2 6" id="KW-0812">Transmembrane</keyword>
<feature type="domain" description="CAND6/7 N-terminal" evidence="8">
    <location>
        <begin position="48"/>
        <end position="178"/>
    </location>
</feature>
<dbReference type="Pfam" id="PF21904">
    <property type="entry name" value="CAND6-7_N"/>
    <property type="match status" value="1"/>
</dbReference>
<feature type="transmembrane region" description="Helical" evidence="6">
    <location>
        <begin position="373"/>
        <end position="393"/>
    </location>
</feature>
<evidence type="ECO:0000256" key="5">
    <source>
        <dbReference type="ARBA" id="ARBA00023136"/>
    </source>
</evidence>
<protein>
    <submittedName>
        <fullName evidence="9">Uncharacterized protein</fullName>
    </submittedName>
</protein>
<evidence type="ECO:0000256" key="1">
    <source>
        <dbReference type="ARBA" id="ARBA00004141"/>
    </source>
</evidence>
<evidence type="ECO:0000313" key="10">
    <source>
        <dbReference type="Proteomes" id="UP001634007"/>
    </source>
</evidence>
<feature type="transmembrane region" description="Helical" evidence="6">
    <location>
        <begin position="325"/>
        <end position="352"/>
    </location>
</feature>
<dbReference type="PANTHER" id="PTHR21229">
    <property type="entry name" value="LUNG SEVEN TRANSMEMBRANE RECEPTOR"/>
    <property type="match status" value="1"/>
</dbReference>
<feature type="transmembrane region" description="Helical" evidence="6">
    <location>
        <begin position="299"/>
        <end position="319"/>
    </location>
</feature>
<evidence type="ECO:0000256" key="2">
    <source>
        <dbReference type="ARBA" id="ARBA00022692"/>
    </source>
</evidence>
<dbReference type="AlphaFoldDB" id="A0ABD3IM47"/>
<dbReference type="Pfam" id="PF06814">
    <property type="entry name" value="GOST_TM"/>
    <property type="match status" value="1"/>
</dbReference>
<sequence>MKSTLLMSSEDRPTSLPSTLRISKKMAKLHYALLLLISLISHSNADIKTLSLTSDPRPIILLHKFAFTDLGRVTISASDVSISPLLRRTDSSRLGFVLLPEEALLQFFHEIRENPKFCILDSHRSVNLFTFRNVSRPLRSHFKRTYPVTYPSGYYFLFFANCNPEVRVSMNVHTELYNLDLDGSKNYLPLGQSTLIPLFVAFSLAYFFVLALWVYYCRCNKESTNRVHRLLNGLIMAKTLSLIYAGLDKYSVKLTGSPHGWEISFEVFRFLSSLIIAALIIIGFSFFKQFLPEKSAKVWIIPIALQVLSNLAFPFAVMMGDTGPWVVLGLALLDMICTCTIVVTVGRSIWLLKEAAKTDEKVAMRLAKIKKFALVYALAIGYFYVAPMVALVLNCFIAPRYEWVSNAVQEGANLTIYVVTLRMFRPVNDYTILDAQDEKKETMAVAYEESEV</sequence>
<name>A0ABD3IM47_EUCGL</name>
<evidence type="ECO:0000259" key="8">
    <source>
        <dbReference type="Pfam" id="PF21904"/>
    </source>
</evidence>
<feature type="domain" description="GOST seven transmembrane" evidence="7">
    <location>
        <begin position="195"/>
        <end position="429"/>
    </location>
</feature>
<dbReference type="Proteomes" id="UP001634007">
    <property type="component" value="Unassembled WGS sequence"/>
</dbReference>
<proteinExistence type="predicted"/>
<evidence type="ECO:0000256" key="6">
    <source>
        <dbReference type="SAM" id="Phobius"/>
    </source>
</evidence>
<dbReference type="InterPro" id="IPR009637">
    <property type="entry name" value="GPR107/GPR108-like"/>
</dbReference>
<keyword evidence="5 6" id="KW-0472">Membrane</keyword>
<feature type="transmembrane region" description="Helical" evidence="6">
    <location>
        <begin position="195"/>
        <end position="217"/>
    </location>
</feature>
<dbReference type="GO" id="GO:0016020">
    <property type="term" value="C:membrane"/>
    <property type="evidence" value="ECO:0007669"/>
    <property type="project" value="UniProtKB-SubCell"/>
</dbReference>
<dbReference type="EMBL" id="JBJKBG010000011">
    <property type="protein sequence ID" value="KAL3716035.1"/>
    <property type="molecule type" value="Genomic_DNA"/>
</dbReference>
<evidence type="ECO:0000313" key="9">
    <source>
        <dbReference type="EMBL" id="KAL3716035.1"/>
    </source>
</evidence>
<evidence type="ECO:0000256" key="4">
    <source>
        <dbReference type="ARBA" id="ARBA00022989"/>
    </source>
</evidence>
<organism evidence="9 10">
    <name type="scientific">Eucalyptus globulus</name>
    <name type="common">Tasmanian blue gum</name>
    <dbReference type="NCBI Taxonomy" id="34317"/>
    <lineage>
        <taxon>Eukaryota</taxon>
        <taxon>Viridiplantae</taxon>
        <taxon>Streptophyta</taxon>
        <taxon>Embryophyta</taxon>
        <taxon>Tracheophyta</taxon>
        <taxon>Spermatophyta</taxon>
        <taxon>Magnoliopsida</taxon>
        <taxon>eudicotyledons</taxon>
        <taxon>Gunneridae</taxon>
        <taxon>Pentapetalae</taxon>
        <taxon>rosids</taxon>
        <taxon>malvids</taxon>
        <taxon>Myrtales</taxon>
        <taxon>Myrtaceae</taxon>
        <taxon>Myrtoideae</taxon>
        <taxon>Eucalypteae</taxon>
        <taxon>Eucalyptus</taxon>
    </lineage>
</organism>
<accession>A0ABD3IM47</accession>
<keyword evidence="10" id="KW-1185">Reference proteome</keyword>
<dbReference type="PANTHER" id="PTHR21229:SF2">
    <property type="entry name" value="RE59932P"/>
    <property type="match status" value="1"/>
</dbReference>
<evidence type="ECO:0000259" key="7">
    <source>
        <dbReference type="Pfam" id="PF06814"/>
    </source>
</evidence>
<evidence type="ECO:0000256" key="3">
    <source>
        <dbReference type="ARBA" id="ARBA00022729"/>
    </source>
</evidence>
<dbReference type="InterPro" id="IPR053937">
    <property type="entry name" value="GOST_TM"/>
</dbReference>
<keyword evidence="4 6" id="KW-1133">Transmembrane helix</keyword>
<comment type="subcellular location">
    <subcellularLocation>
        <location evidence="1">Membrane</location>
        <topology evidence="1">Multi-pass membrane protein</topology>
    </subcellularLocation>
</comment>
<comment type="caution">
    <text evidence="9">The sequence shown here is derived from an EMBL/GenBank/DDBJ whole genome shotgun (WGS) entry which is preliminary data.</text>
</comment>
<feature type="transmembrane region" description="Helical" evidence="6">
    <location>
        <begin position="267"/>
        <end position="287"/>
    </location>
</feature>
<dbReference type="InterPro" id="IPR054103">
    <property type="entry name" value="CAND6-7_N"/>
</dbReference>
<gene>
    <name evidence="9" type="ORF">ACJRO7_007755</name>
</gene>
<keyword evidence="3" id="KW-0732">Signal</keyword>
<reference evidence="9 10" key="1">
    <citation type="submission" date="2024-11" db="EMBL/GenBank/DDBJ databases">
        <title>Chromosome-level genome assembly of Eucalyptus globulus Labill. provides insights into its genome evolution.</title>
        <authorList>
            <person name="Li X."/>
        </authorList>
    </citation>
    <scope>NUCLEOTIDE SEQUENCE [LARGE SCALE GENOMIC DNA]</scope>
    <source>
        <strain evidence="9">CL2024</strain>
        <tissue evidence="9">Fresh tender leaves</tissue>
    </source>
</reference>
<feature type="transmembrane region" description="Helical" evidence="6">
    <location>
        <begin position="229"/>
        <end position="247"/>
    </location>
</feature>